<feature type="region of interest" description="Disordered" evidence="2">
    <location>
        <begin position="290"/>
        <end position="326"/>
    </location>
</feature>
<evidence type="ECO:0000256" key="1">
    <source>
        <dbReference type="SAM" id="Coils"/>
    </source>
</evidence>
<name>A0A9N9VWR3_9HYPO</name>
<dbReference type="EMBL" id="CABFOC020000002">
    <property type="protein sequence ID" value="CAH0040635.1"/>
    <property type="molecule type" value="Genomic_DNA"/>
</dbReference>
<feature type="coiled-coil region" evidence="1">
    <location>
        <begin position="462"/>
        <end position="518"/>
    </location>
</feature>
<sequence>MADQTIPTLENKPAASLDVNQVAPRLPAVGSLSPPPDEGAMIWIKWSDIFTETDNEEDTKRAWMVYLTYLREGINWTPADHVEMRKYLVVRRLYQLRNERLIMPNTHQLYRAANLRQEDLTLAVGHLLTTLYPYYHVHEFWELYRRVYPAVAEGVRRSRRPSEKNRTSGRGEITALNNDSLSALSQSIGVGSYLVEIPPHLQWNEEQLGNSGPSTNTTSSSILQLGSSALTHDAEMTNTIQSLGASYGDATPSAPDEDTEITNTTSSSILQLGSSALTHDAEMTNTIQSLGTSYGDATPSAPDEDTEIANTTLPQSPGHEDTAPPALSEDAEMTNMIPFLGASQENAALSENAEVANTVPSYNSGHENIAPQSPADQPFPNATFYSPGRVFNNAINQLRGEGVDVNYINRSLPMRTAEATREEGVNAPAILNSGTIKDEDLSHDDAELLSLHEGVLNSPFVISNLFRRLFILQRRITRLEEKGHNDQTNGDKERSAFFAELTANYNQLRTDLNQLVGRVAGGEFYRIKGWEHYDKMVTRLERQVNRFLNGQILTQQNAEAHSLQAPASQPPGVGPDLPTNLWLAYETQRNQQISQRLSKRVRKCEKDIAEEHNTAIDFRVDLTANDNMAKSQGEINSRVVKALISILERPRADAPSEAEMENLSALVDWHRRRDG</sequence>
<dbReference type="OrthoDB" id="5148579at2759"/>
<reference evidence="4" key="1">
    <citation type="submission" date="2019-06" db="EMBL/GenBank/DDBJ databases">
        <authorList>
            <person name="Broberg M."/>
        </authorList>
    </citation>
    <scope>NUCLEOTIDE SEQUENCE [LARGE SCALE GENOMIC DNA]</scope>
</reference>
<feature type="region of interest" description="Disordered" evidence="2">
    <location>
        <begin position="244"/>
        <end position="263"/>
    </location>
</feature>
<reference evidence="3 4" key="2">
    <citation type="submission" date="2021-10" db="EMBL/GenBank/DDBJ databases">
        <authorList>
            <person name="Piombo E."/>
        </authorList>
    </citation>
    <scope>NUCLEOTIDE SEQUENCE [LARGE SCALE GENOMIC DNA]</scope>
</reference>
<evidence type="ECO:0000313" key="3">
    <source>
        <dbReference type="EMBL" id="CAH0040635.1"/>
    </source>
</evidence>
<organism evidence="3 4">
    <name type="scientific">Clonostachys solani</name>
    <dbReference type="NCBI Taxonomy" id="160281"/>
    <lineage>
        <taxon>Eukaryota</taxon>
        <taxon>Fungi</taxon>
        <taxon>Dikarya</taxon>
        <taxon>Ascomycota</taxon>
        <taxon>Pezizomycotina</taxon>
        <taxon>Sordariomycetes</taxon>
        <taxon>Hypocreomycetidae</taxon>
        <taxon>Hypocreales</taxon>
        <taxon>Bionectriaceae</taxon>
        <taxon>Clonostachys</taxon>
    </lineage>
</organism>
<comment type="caution">
    <text evidence="3">The sequence shown here is derived from an EMBL/GenBank/DDBJ whole genome shotgun (WGS) entry which is preliminary data.</text>
</comment>
<accession>A0A9N9VWR3</accession>
<protein>
    <submittedName>
        <fullName evidence="3">Uncharacterized protein</fullName>
    </submittedName>
</protein>
<keyword evidence="1" id="KW-0175">Coiled coil</keyword>
<evidence type="ECO:0000256" key="2">
    <source>
        <dbReference type="SAM" id="MobiDB-lite"/>
    </source>
</evidence>
<keyword evidence="4" id="KW-1185">Reference proteome</keyword>
<dbReference type="AlphaFoldDB" id="A0A9N9VWR3"/>
<gene>
    <name evidence="3" type="ORF">CSOL1703_00003993</name>
</gene>
<dbReference type="Proteomes" id="UP000775872">
    <property type="component" value="Unassembled WGS sequence"/>
</dbReference>
<proteinExistence type="predicted"/>
<evidence type="ECO:0000313" key="4">
    <source>
        <dbReference type="Proteomes" id="UP000775872"/>
    </source>
</evidence>